<reference evidence="1 2" key="1">
    <citation type="submission" date="2024-02" db="EMBL/GenBank/DDBJ databases">
        <title>de novo genome assembly of Solanum bulbocastanum strain 11H21.</title>
        <authorList>
            <person name="Hosaka A.J."/>
        </authorList>
    </citation>
    <scope>NUCLEOTIDE SEQUENCE [LARGE SCALE GENOMIC DNA]</scope>
    <source>
        <tissue evidence="1">Young leaves</tissue>
    </source>
</reference>
<gene>
    <name evidence="1" type="ORF">RDI58_028863</name>
</gene>
<comment type="caution">
    <text evidence="1">The sequence shown here is derived from an EMBL/GenBank/DDBJ whole genome shotgun (WGS) entry which is preliminary data.</text>
</comment>
<keyword evidence="2" id="KW-1185">Reference proteome</keyword>
<accession>A0AAN8SSR2</accession>
<dbReference type="AlphaFoldDB" id="A0AAN8SSR2"/>
<evidence type="ECO:0000313" key="2">
    <source>
        <dbReference type="Proteomes" id="UP001371456"/>
    </source>
</evidence>
<protein>
    <submittedName>
        <fullName evidence="1">Uncharacterized protein</fullName>
    </submittedName>
</protein>
<evidence type="ECO:0000313" key="1">
    <source>
        <dbReference type="EMBL" id="KAK6773625.1"/>
    </source>
</evidence>
<name>A0AAN8SSR2_SOLBU</name>
<dbReference type="EMBL" id="JBANQN010000012">
    <property type="protein sequence ID" value="KAK6773625.1"/>
    <property type="molecule type" value="Genomic_DNA"/>
</dbReference>
<sequence>MKGVLEWVKDPHWLGNERLFCLYGLEKSSSHKLVFGVELGSSVISLHGIRARFIPIWALGSRFSWACA</sequence>
<organism evidence="1 2">
    <name type="scientific">Solanum bulbocastanum</name>
    <name type="common">Wild potato</name>
    <dbReference type="NCBI Taxonomy" id="147425"/>
    <lineage>
        <taxon>Eukaryota</taxon>
        <taxon>Viridiplantae</taxon>
        <taxon>Streptophyta</taxon>
        <taxon>Embryophyta</taxon>
        <taxon>Tracheophyta</taxon>
        <taxon>Spermatophyta</taxon>
        <taxon>Magnoliopsida</taxon>
        <taxon>eudicotyledons</taxon>
        <taxon>Gunneridae</taxon>
        <taxon>Pentapetalae</taxon>
        <taxon>asterids</taxon>
        <taxon>lamiids</taxon>
        <taxon>Solanales</taxon>
        <taxon>Solanaceae</taxon>
        <taxon>Solanoideae</taxon>
        <taxon>Solaneae</taxon>
        <taxon>Solanum</taxon>
    </lineage>
</organism>
<proteinExistence type="predicted"/>
<dbReference type="Proteomes" id="UP001371456">
    <property type="component" value="Unassembled WGS sequence"/>
</dbReference>